<dbReference type="Gene3D" id="3.40.50.11380">
    <property type="match status" value="1"/>
</dbReference>
<comment type="caution">
    <text evidence="6">The sequence shown here is derived from an EMBL/GenBank/DDBJ whole genome shotgun (WGS) entry which is preliminary data.</text>
</comment>
<evidence type="ECO:0000313" key="6">
    <source>
        <dbReference type="EMBL" id="MDY0748397.1"/>
    </source>
</evidence>
<keyword evidence="4" id="KW-0802">TPR repeat</keyword>
<name>A0ABU5DPZ5_9BURK</name>
<keyword evidence="3" id="KW-0677">Repeat</keyword>
<evidence type="ECO:0000256" key="1">
    <source>
        <dbReference type="ARBA" id="ARBA00004922"/>
    </source>
</evidence>
<gene>
    <name evidence="6" type="ORF">SNE35_28115</name>
</gene>
<dbReference type="SUPFAM" id="SSF48452">
    <property type="entry name" value="TPR-like"/>
    <property type="match status" value="1"/>
</dbReference>
<dbReference type="SUPFAM" id="SSF53756">
    <property type="entry name" value="UDP-Glycosyltransferase/glycogen phosphorylase"/>
    <property type="match status" value="1"/>
</dbReference>
<dbReference type="EMBL" id="JAXCLA010000010">
    <property type="protein sequence ID" value="MDY0748397.1"/>
    <property type="molecule type" value="Genomic_DNA"/>
</dbReference>
<comment type="pathway">
    <text evidence="1">Protein modification; protein glycosylation.</text>
</comment>
<keyword evidence="6" id="KW-0328">Glycosyltransferase</keyword>
<dbReference type="RefSeq" id="WP_320426369.1">
    <property type="nucleotide sequence ID" value="NZ_JAXCLA010000010.1"/>
</dbReference>
<dbReference type="PANTHER" id="PTHR44998:SF1">
    <property type="entry name" value="UDP-N-ACETYLGLUCOSAMINE--PEPTIDE N-ACETYLGLUCOSAMINYLTRANSFERASE 110 KDA SUBUNIT"/>
    <property type="match status" value="1"/>
</dbReference>
<organism evidence="6 7">
    <name type="scientific">Roseateles agri</name>
    <dbReference type="NCBI Taxonomy" id="3098619"/>
    <lineage>
        <taxon>Bacteria</taxon>
        <taxon>Pseudomonadati</taxon>
        <taxon>Pseudomonadota</taxon>
        <taxon>Betaproteobacteria</taxon>
        <taxon>Burkholderiales</taxon>
        <taxon>Sphaerotilaceae</taxon>
        <taxon>Roseateles</taxon>
    </lineage>
</organism>
<evidence type="ECO:0000256" key="4">
    <source>
        <dbReference type="ARBA" id="ARBA00022803"/>
    </source>
</evidence>
<evidence type="ECO:0000313" key="7">
    <source>
        <dbReference type="Proteomes" id="UP001285263"/>
    </source>
</evidence>
<feature type="domain" description="O-GlcNAc transferase C-terminal" evidence="5">
    <location>
        <begin position="185"/>
        <end position="345"/>
    </location>
</feature>
<feature type="domain" description="O-GlcNAc transferase C-terminal" evidence="5">
    <location>
        <begin position="351"/>
        <end position="504"/>
    </location>
</feature>
<keyword evidence="7" id="KW-1185">Reference proteome</keyword>
<accession>A0ABU5DPZ5</accession>
<dbReference type="InterPro" id="IPR011990">
    <property type="entry name" value="TPR-like_helical_dom_sf"/>
</dbReference>
<keyword evidence="2" id="KW-0808">Transferase</keyword>
<evidence type="ECO:0000259" key="5">
    <source>
        <dbReference type="Pfam" id="PF13844"/>
    </source>
</evidence>
<evidence type="ECO:0000256" key="2">
    <source>
        <dbReference type="ARBA" id="ARBA00022679"/>
    </source>
</evidence>
<dbReference type="Gene3D" id="1.25.40.10">
    <property type="entry name" value="Tetratricopeptide repeat domain"/>
    <property type="match status" value="1"/>
</dbReference>
<dbReference type="PANTHER" id="PTHR44998">
    <property type="match status" value="1"/>
</dbReference>
<dbReference type="InterPro" id="IPR029489">
    <property type="entry name" value="OGT/SEC/SPY_C"/>
</dbReference>
<sequence length="553" mass="60077">MTLGDLLAAAREELGRQRYAEAVALLAPYAASPAIQSNVLQRYYGEALCRAGRPHEGIEALMKALALKVDDSDAHLQLGFALQTLQMPAEAAECFRTVAALRPDSVMAQAYLAIGDQKCANWQHFDANLAALLAAVRAKPDGAADEFCVPFALVGLPHEPADLLKAAQVSSRFLARGCQPLPRVAARPKERLRIGYLSGDFHAHATAALLVEVLESRDRERFEVLLFSHGVDDGSALGRRVRQACERFIDVSDQDLAGIARRVRAEGVDILVDLKGHTADSHMAALAFRPAPVQVAWLGFPGTCGADYVDYIVGDPVVTPLEDATAYSERIAQLPGCYQPSDAQRLQTRMPGRAELGLPEDAFVLLSANQVYKITPTVFDAWMEILRRAPNAVLWQLSGGEPADTQLKAQTQRRGIAPERIVIAPKVDMDAHWRRLAAADLALDTWPCNGHTTTRDVLGAGVPVLTLKCDGFPGRVAASILQAAGLQEWVTEDVDAYVERAVEACQQPPARIDAERSYDSTRFARELEALYLRMWERAAAGLPPAALPAQVTA</sequence>
<dbReference type="Proteomes" id="UP001285263">
    <property type="component" value="Unassembled WGS sequence"/>
</dbReference>
<dbReference type="Pfam" id="PF13844">
    <property type="entry name" value="Glyco_transf_41"/>
    <property type="match status" value="2"/>
</dbReference>
<protein>
    <submittedName>
        <fullName evidence="6">UDP-N-acetylglucosamine-peptide N-acetylglucosaminyltransferase</fullName>
    </submittedName>
</protein>
<dbReference type="Gene3D" id="3.40.50.2000">
    <property type="entry name" value="Glycogen Phosphorylase B"/>
    <property type="match status" value="1"/>
</dbReference>
<proteinExistence type="predicted"/>
<reference evidence="6 7" key="1">
    <citation type="submission" date="2023-11" db="EMBL/GenBank/DDBJ databases">
        <title>Paucibacter sp. nov., isolated from fresh soil in Korea.</title>
        <authorList>
            <person name="Le N.T.T."/>
        </authorList>
    </citation>
    <scope>NUCLEOTIDE SEQUENCE [LARGE SCALE GENOMIC DNA]</scope>
    <source>
        <strain evidence="6 7">R3-3</strain>
    </source>
</reference>
<evidence type="ECO:0000256" key="3">
    <source>
        <dbReference type="ARBA" id="ARBA00022737"/>
    </source>
</evidence>
<dbReference type="GO" id="GO:0016757">
    <property type="term" value="F:glycosyltransferase activity"/>
    <property type="evidence" value="ECO:0007669"/>
    <property type="project" value="UniProtKB-KW"/>
</dbReference>